<reference evidence="2 3" key="3">
    <citation type="journal article" date="2016" name="Sci. Rep.">
        <title>Genome-wide diversity and gene expression profiling of Babesia microti isolates identify polymorphic genes that mediate host-pathogen interactions.</title>
        <authorList>
            <person name="Silva J.C."/>
            <person name="Cornillot E."/>
            <person name="McCracken C."/>
            <person name="Usmani-Brown S."/>
            <person name="Dwivedi A."/>
            <person name="Ifeonu O.O."/>
            <person name="Crabtree J."/>
            <person name="Gotia H.T."/>
            <person name="Virji A.Z."/>
            <person name="Reynes C."/>
            <person name="Colinge J."/>
            <person name="Kumar V."/>
            <person name="Lawres L."/>
            <person name="Pazzi J.E."/>
            <person name="Pablo J.V."/>
            <person name="Hung C."/>
            <person name="Brancato J."/>
            <person name="Kumari P."/>
            <person name="Orvis J."/>
            <person name="Tretina K."/>
            <person name="Chibucos M."/>
            <person name="Ott S."/>
            <person name="Sadzewicz L."/>
            <person name="Sengamalay N."/>
            <person name="Shetty A.C."/>
            <person name="Su Q."/>
            <person name="Tallon L."/>
            <person name="Fraser C.M."/>
            <person name="Frutos R."/>
            <person name="Molina D.M."/>
            <person name="Krause P.J."/>
            <person name="Ben Mamoun C."/>
        </authorList>
    </citation>
    <scope>NUCLEOTIDE SEQUENCE [LARGE SCALE GENOMIC DNA]</scope>
    <source>
        <strain evidence="2 3">RI</strain>
    </source>
</reference>
<name>A0A1N6LWP9_BABMR</name>
<dbReference type="Proteomes" id="UP000002899">
    <property type="component" value="Chromosome I"/>
</dbReference>
<dbReference type="Gene3D" id="3.40.800.20">
    <property type="entry name" value="Histone deacetylase domain"/>
    <property type="match status" value="1"/>
</dbReference>
<dbReference type="GO" id="GO:0005737">
    <property type="term" value="C:cytoplasm"/>
    <property type="evidence" value="ECO:0007669"/>
    <property type="project" value="TreeGrafter"/>
</dbReference>
<dbReference type="InterPro" id="IPR023801">
    <property type="entry name" value="His_deacetylse_dom"/>
</dbReference>
<dbReference type="InterPro" id="IPR037138">
    <property type="entry name" value="His_deacetylse_dom_sf"/>
</dbReference>
<dbReference type="InterPro" id="IPR002110">
    <property type="entry name" value="Ankyrin_rpt"/>
</dbReference>
<evidence type="ECO:0000313" key="3">
    <source>
        <dbReference type="Proteomes" id="UP000002899"/>
    </source>
</evidence>
<dbReference type="CDD" id="cd11599">
    <property type="entry name" value="HDAC_classII_2"/>
    <property type="match status" value="1"/>
</dbReference>
<dbReference type="InterPro" id="IPR023696">
    <property type="entry name" value="Ureohydrolase_dom_sf"/>
</dbReference>
<evidence type="ECO:0000313" key="2">
    <source>
        <dbReference type="EMBL" id="SIO73292.1"/>
    </source>
</evidence>
<dbReference type="Pfam" id="PF00850">
    <property type="entry name" value="Hist_deacetyl"/>
    <property type="match status" value="2"/>
</dbReference>
<dbReference type="OrthoDB" id="424012at2759"/>
<reference evidence="2 3" key="1">
    <citation type="journal article" date="2012" name="Nucleic Acids Res.">
        <title>Sequencing of the smallest Apicomplexan genome from the human pathogen Babesia microti.</title>
        <authorList>
            <person name="Cornillot E."/>
            <person name="Hadj-Kaddour K."/>
            <person name="Dassouli A."/>
            <person name="Noel B."/>
            <person name="Ranwez V."/>
            <person name="Vacherie B."/>
            <person name="Augagneur Y."/>
            <person name="Bres V."/>
            <person name="Duclos A."/>
            <person name="Randazzo S."/>
            <person name="Carcy B."/>
            <person name="Debierre-Grockiego F."/>
            <person name="Delbecq S."/>
            <person name="Moubri-Menage K."/>
            <person name="Shams-Eldin H."/>
            <person name="Usmani-Brown S."/>
            <person name="Bringaud F."/>
            <person name="Wincker P."/>
            <person name="Vivares C.P."/>
            <person name="Schwarz R.T."/>
            <person name="Schetters T.P."/>
            <person name="Krause P.J."/>
            <person name="Gorenflot A."/>
            <person name="Berry V."/>
            <person name="Barbe V."/>
            <person name="Ben Mamoun C."/>
        </authorList>
    </citation>
    <scope>NUCLEOTIDE SEQUENCE [LARGE SCALE GENOMIC DNA]</scope>
    <source>
        <strain evidence="2 3">RI</strain>
    </source>
</reference>
<dbReference type="Gene3D" id="1.25.40.20">
    <property type="entry name" value="Ankyrin repeat-containing domain"/>
    <property type="match status" value="1"/>
</dbReference>
<organism evidence="2 3">
    <name type="scientific">Babesia microti (strain RI)</name>
    <dbReference type="NCBI Taxonomy" id="1133968"/>
    <lineage>
        <taxon>Eukaryota</taxon>
        <taxon>Sar</taxon>
        <taxon>Alveolata</taxon>
        <taxon>Apicomplexa</taxon>
        <taxon>Aconoidasida</taxon>
        <taxon>Piroplasmida</taxon>
        <taxon>Babesiidae</taxon>
        <taxon>Babesia</taxon>
    </lineage>
</organism>
<dbReference type="EC" id="3.5.1.98" evidence="2"/>
<dbReference type="PANTHER" id="PTHR10625:SF26">
    <property type="entry name" value="HISTONE DEACETYLASE DOMAIN-CONTAINING PROTEIN"/>
    <property type="match status" value="1"/>
</dbReference>
<dbReference type="SUPFAM" id="SSF52768">
    <property type="entry name" value="Arginase/deacetylase"/>
    <property type="match status" value="1"/>
</dbReference>
<proteinExistence type="predicted"/>
<dbReference type="SMART" id="SM00248">
    <property type="entry name" value="ANK"/>
    <property type="match status" value="4"/>
</dbReference>
<dbReference type="EMBL" id="FO082871">
    <property type="protein sequence ID" value="SIO73292.1"/>
    <property type="molecule type" value="Genomic_DNA"/>
</dbReference>
<dbReference type="InterPro" id="IPR036770">
    <property type="entry name" value="Ankyrin_rpt-contain_sf"/>
</dbReference>
<dbReference type="GO" id="GO:0000118">
    <property type="term" value="C:histone deacetylase complex"/>
    <property type="evidence" value="ECO:0007669"/>
    <property type="project" value="TreeGrafter"/>
</dbReference>
<sequence>MASGSQVGTCYRKFQPPLHKHILRNDYDAIRYILSSHHRDCINDMDHDGRNAFHLALQTANSKALYLLLYYPFVHTNQVFATLDWTCDSDDEIDRDIVHVGNAKPAYQAGDRLLMKWNETPDLYKKAAFSALEGYSIRGCGLRIVEDLYEQHYKYILDKPNTLERSAREYTAKYARLYSKEINFPEKIETIDELKEKNYISTIITSEIVMEKDDNTRVSFASDFIDSCDNFELQPIPLETVDLLVSFDMTSPIHLLFSNIYIESYREKILDCLKILITFFRVFDHKETVDSVKCMHLKNIEKRDCSSSLLEMMLRKNDYLKPMISWNEFISYRDHTLSTVLHRACQVKSGELVSMLLKSGFDPLAINENGELPVHLAVDSLDPDLFKTILDATLVAIFAKYEDESAEICKSSIVNQNSLQLDRRILSAIGNTQVLLKLLDGLLTCDNNSSKVRDGSRAEMDYLKNNSQKDKIFNNKLILKEDHTFLKQVPGEVIFERLFSKYGECFITTISSLFSELLLFFEQLFYRCIHRNSWRVFLALASFNNTLTFHMFSSPLCVHRFIKFAHSMGNVYAFFSILNYSVRLLYPNETKCVENMDFELGDMSMTFNRRNVKVEKGQDKITPAPTNFAQYNNNKTEMNSSSNYSAGIGSKRGVDDIKQIVNDYRGCGYPETPLRRVKIPCKPFSKFENINLSNFEGCNVNQLLSNASINKRTWIITHPICLEHLAIPEPTDMPQRRKKMTSNFVENPTRLEVIISNDNAILRTDILEGVYILQSPPPACLADILRVHDIGYINKLLQHVDMAKKKWQATPFSPVKLDQDTGVTPHSWTAARYAAGAVIAAVDAVCNGSCTNAFCAIRPPGHHLGTWGAAQASNTDDEDMASGSQGFCLINNVAIGAAYAKYRYGNNGIKRIAIVDFDLHHGNGTEQIIRNIGPKLKSCEFLGTCTCREEFSPDLDTEKQASQVHSDEPLCLACQKLKHPMWFGWRDTDDGEDIFFASIHAYDGEFYPGTGSSESSQYADDGPRIINVGVPKNTTSADFRTLFETNICPYLLHFSPDLIFISAGFDGHYRDSVNVGFTHYRDRDFFYVTERLQSIANATCGGKVVSVLEGGYNTRLNSSSPFAQSVLQHVIALAQTNKGMVYPLMFPLSTVKNLMDSISVLEGILRCDKGIVEKANFDLPSSHLYSMDDMTNQISELVESIYSKKCCISHILRSEDRVDTINSEYNPFYSGNAWYSFFCHTFQPIECDDDIRQNNNSPSPMCIPFDIDSSTINLDGNNMHGKFIPLFTDPGYSESQELTHGHDVDWIDNIKFEIMKANYTCALLLKEFFTRYVHLTSYNCKLHCDMRFDQKCQI</sequence>
<protein>
    <submittedName>
        <fullName evidence="2">Histone deacetylase HOS3</fullName>
        <ecNumber evidence="2">3.5.1.98</ecNumber>
    </submittedName>
</protein>
<reference evidence="2 3" key="2">
    <citation type="journal article" date="2013" name="PLoS ONE">
        <title>Whole genome mapping and re-organization of the nuclear and mitochondrial genomes of Babesia microti isolates.</title>
        <authorList>
            <person name="Cornillot E."/>
            <person name="Dassouli A."/>
            <person name="Garg A."/>
            <person name="Pachikara N."/>
            <person name="Randazzo S."/>
            <person name="Depoix D."/>
            <person name="Carcy B."/>
            <person name="Delbecq S."/>
            <person name="Frutos R."/>
            <person name="Silva J.C."/>
            <person name="Sutton R."/>
            <person name="Krause P.J."/>
            <person name="Mamoun C.B."/>
        </authorList>
    </citation>
    <scope>NUCLEOTIDE SEQUENCE [LARGE SCALE GENOMIC DNA]</scope>
    <source>
        <strain evidence="2 3">RI</strain>
    </source>
</reference>
<feature type="domain" description="Histone deacetylase" evidence="1">
    <location>
        <begin position="990"/>
        <end position="1117"/>
    </location>
</feature>
<gene>
    <name evidence="2" type="ORF">BMR1_01G01525</name>
</gene>
<dbReference type="SUPFAM" id="SSF48403">
    <property type="entry name" value="Ankyrin repeat"/>
    <property type="match status" value="1"/>
</dbReference>
<dbReference type="GO" id="GO:0040029">
    <property type="term" value="P:epigenetic regulation of gene expression"/>
    <property type="evidence" value="ECO:0007669"/>
    <property type="project" value="TreeGrafter"/>
</dbReference>
<dbReference type="VEuPathDB" id="PiroplasmaDB:BMR1_01G01525"/>
<accession>A0A1N6LWP9</accession>
<dbReference type="PANTHER" id="PTHR10625">
    <property type="entry name" value="HISTONE DEACETYLASE HDAC1-RELATED"/>
    <property type="match status" value="1"/>
</dbReference>
<keyword evidence="2" id="KW-0378">Hydrolase</keyword>
<dbReference type="GO" id="GO:0141221">
    <property type="term" value="F:histone deacetylase activity, hydrolytic mechanism"/>
    <property type="evidence" value="ECO:0007669"/>
    <property type="project" value="UniProtKB-EC"/>
</dbReference>
<feature type="domain" description="Histone deacetylase" evidence="1">
    <location>
        <begin position="746"/>
        <end position="930"/>
    </location>
</feature>
<keyword evidence="3" id="KW-1185">Reference proteome</keyword>
<dbReference type="RefSeq" id="XP_021337396.1">
    <property type="nucleotide sequence ID" value="XM_021482510.1"/>
</dbReference>
<evidence type="ECO:0000259" key="1">
    <source>
        <dbReference type="Pfam" id="PF00850"/>
    </source>
</evidence>
<dbReference type="KEGG" id="bmic:BMR1_01G01525"/>
<dbReference type="GeneID" id="24423380"/>